<evidence type="ECO:0000313" key="3">
    <source>
        <dbReference type="Proteomes" id="UP000486760"/>
    </source>
</evidence>
<accession>A0A7V7FWZ5</accession>
<feature type="compositionally biased region" description="Acidic residues" evidence="1">
    <location>
        <begin position="35"/>
        <end position="44"/>
    </location>
</feature>
<keyword evidence="3" id="KW-1185">Reference proteome</keyword>
<name>A0A7V7FWZ5_9GAMM</name>
<gene>
    <name evidence="2" type="ORF">F0A17_19590</name>
</gene>
<proteinExistence type="predicted"/>
<dbReference type="RefSeq" id="WP_149330048.1">
    <property type="nucleotide sequence ID" value="NZ_VTPY01000008.1"/>
</dbReference>
<sequence length="142" mass="14604">MSHDKHAHSGSARRLTVLASAVALALGTLSLAGCGDDEEDLPPVEEERPVTEEQTSPMEDATTDPGIDQTGTASGDGAAEPVSGVEEAPEGDALTEQEESLPEAEQEPVPEGQQNTMEGDEEGSASDTGALTDEEDAEQSGN</sequence>
<dbReference type="AlphaFoldDB" id="A0A7V7FWZ5"/>
<dbReference type="Proteomes" id="UP000486760">
    <property type="component" value="Unassembled WGS sequence"/>
</dbReference>
<reference evidence="2 3" key="1">
    <citation type="submission" date="2019-08" db="EMBL/GenBank/DDBJ databases">
        <title>Bioinformatics analysis of the strain L3 and L5.</title>
        <authorList>
            <person name="Li X."/>
        </authorList>
    </citation>
    <scope>NUCLEOTIDE SEQUENCE [LARGE SCALE GENOMIC DNA]</scope>
    <source>
        <strain evidence="2 3">L5</strain>
    </source>
</reference>
<comment type="caution">
    <text evidence="2">The sequence shown here is derived from an EMBL/GenBank/DDBJ whole genome shotgun (WGS) entry which is preliminary data.</text>
</comment>
<protein>
    <submittedName>
        <fullName evidence="2">Uncharacterized protein</fullName>
    </submittedName>
</protein>
<feature type="compositionally biased region" description="Acidic residues" evidence="1">
    <location>
        <begin position="87"/>
        <end position="108"/>
    </location>
</feature>
<feature type="region of interest" description="Disordered" evidence="1">
    <location>
        <begin position="32"/>
        <end position="142"/>
    </location>
</feature>
<dbReference type="PROSITE" id="PS51257">
    <property type="entry name" value="PROKAR_LIPOPROTEIN"/>
    <property type="match status" value="1"/>
</dbReference>
<organism evidence="2 3">
    <name type="scientific">Billgrantia pellis</name>
    <dbReference type="NCBI Taxonomy" id="2606936"/>
    <lineage>
        <taxon>Bacteria</taxon>
        <taxon>Pseudomonadati</taxon>
        <taxon>Pseudomonadota</taxon>
        <taxon>Gammaproteobacteria</taxon>
        <taxon>Oceanospirillales</taxon>
        <taxon>Halomonadaceae</taxon>
        <taxon>Billgrantia</taxon>
    </lineage>
</organism>
<feature type="compositionally biased region" description="Acidic residues" evidence="1">
    <location>
        <begin position="132"/>
        <end position="142"/>
    </location>
</feature>
<dbReference type="EMBL" id="VTPY01000008">
    <property type="protein sequence ID" value="KAA0010084.1"/>
    <property type="molecule type" value="Genomic_DNA"/>
</dbReference>
<evidence type="ECO:0000313" key="2">
    <source>
        <dbReference type="EMBL" id="KAA0010084.1"/>
    </source>
</evidence>
<evidence type="ECO:0000256" key="1">
    <source>
        <dbReference type="SAM" id="MobiDB-lite"/>
    </source>
</evidence>